<dbReference type="InterPro" id="IPR000477">
    <property type="entry name" value="RT_dom"/>
</dbReference>
<dbReference type="EMBL" id="CCRK01000001">
    <property type="protein sequence ID" value="CDZ44263.1"/>
    <property type="molecule type" value="Genomic_DNA"/>
</dbReference>
<dbReference type="RefSeq" id="WP_080954966.1">
    <property type="nucleotide sequence ID" value="NZ_CCRK01000001.1"/>
</dbReference>
<dbReference type="Pfam" id="PF00078">
    <property type="entry name" value="RVT_1"/>
    <property type="match status" value="1"/>
</dbReference>
<dbReference type="PROSITE" id="PS50878">
    <property type="entry name" value="RT_POL"/>
    <property type="match status" value="1"/>
</dbReference>
<reference evidence="2 3" key="1">
    <citation type="submission" date="2014-08" db="EMBL/GenBank/DDBJ databases">
        <authorList>
            <person name="Chen Y.-H."/>
        </authorList>
    </citation>
    <scope>NUCLEOTIDE SEQUENCE [LARGE SCALE GENOMIC DNA]</scope>
</reference>
<gene>
    <name evidence="2" type="ORF">NGAL_HAMBI1189_02600</name>
</gene>
<dbReference type="Proteomes" id="UP000039660">
    <property type="component" value="Unassembled WGS sequence"/>
</dbReference>
<evidence type="ECO:0000259" key="1">
    <source>
        <dbReference type="PROSITE" id="PS50878"/>
    </source>
</evidence>
<dbReference type="NCBIfam" id="NF041748">
    <property type="entry name" value="Drt3b"/>
    <property type="match status" value="1"/>
</dbReference>
<evidence type="ECO:0000313" key="2">
    <source>
        <dbReference type="EMBL" id="CDZ44263.1"/>
    </source>
</evidence>
<dbReference type="CDD" id="cd01646">
    <property type="entry name" value="RT_Bac_retron_I"/>
    <property type="match status" value="1"/>
</dbReference>
<protein>
    <submittedName>
        <fullName evidence="2">Phage abortive infection protein</fullName>
    </submittedName>
</protein>
<feature type="domain" description="Reverse transcriptase" evidence="1">
    <location>
        <begin position="1"/>
        <end position="329"/>
    </location>
</feature>
<sequence length="655" mass="75755">MSEIDVRLRELRAILTETLPYELPLGFTNDNLFLSELKASAMPETQRKALEKLRSPKAEYTKPFLYKINRTYRSKNTIAIIHPIIQLRIAKFYADFENTIIQSCSRSTFSIRYPASILRIHVKGTSSDVRKRWSLGLPKQEFGERIKTPYSPSYFAYNKYILLDRFFNSNELVRLESRFGYLRTLDVSRCFFNIYTHSISWAHKEKDFSKQNSNKYSFEQQFDEIMQKSNYNETAGIVVGPEVSRIFAEIILQRIDLDLERRALERGLSSEKDYAIRRYVDDFHIFTNNIDHLNILEDLLADGLEEYKLFLNADKRDDLKRPFVTGISRVKHEVRKVCEALSQALSDKIDFSTDAHAASSSSFLKRGRACLDELRYLGGSERGKFVNSFSDVFTTLHDIVRKLQREFPEDESRDLFIAELMGRMRLVIRILFYLLSVDFRVPPLIRASFLLQDIVKLALKLPRSEQKSTHAYIAYELSEILSTNYEVEKGPLSLEITNTFLLGLMIDPVAFCSQDSIRRLVHQVLTGAHAGYFAILCGLHYQISVGSNEMEHTVQSSEDASRKKFCDEVAAYIASDVCNPNVNSEDYLIFCDFLSCPAPDHTLRWNTFNQKLGGQGISKADFDEVALKMRHTNWKTKGREFELLVKRLQPVYFSA</sequence>
<proteinExistence type="predicted"/>
<organism evidence="2 3">
    <name type="scientific">Neorhizobium galegae bv. officinalis</name>
    <dbReference type="NCBI Taxonomy" id="323656"/>
    <lineage>
        <taxon>Bacteria</taxon>
        <taxon>Pseudomonadati</taxon>
        <taxon>Pseudomonadota</taxon>
        <taxon>Alphaproteobacteria</taxon>
        <taxon>Hyphomicrobiales</taxon>
        <taxon>Rhizobiaceae</taxon>
        <taxon>Rhizobium/Agrobacterium group</taxon>
        <taxon>Neorhizobium</taxon>
    </lineage>
</organism>
<name>A0A0T7GAB9_NEOGA</name>
<accession>A0A0T7GAB9</accession>
<dbReference type="AlphaFoldDB" id="A0A0T7GAB9"/>
<evidence type="ECO:0000313" key="3">
    <source>
        <dbReference type="Proteomes" id="UP000039660"/>
    </source>
</evidence>